<comment type="caution">
    <text evidence="7">The sequence shown here is derived from an EMBL/GenBank/DDBJ whole genome shotgun (WGS) entry which is preliminary data.</text>
</comment>
<accession>A0ABV2TF09</accession>
<evidence type="ECO:0000313" key="8">
    <source>
        <dbReference type="Proteomes" id="UP001549749"/>
    </source>
</evidence>
<dbReference type="Pfam" id="PF07602">
    <property type="entry name" value="DUF1565"/>
    <property type="match status" value="1"/>
</dbReference>
<organism evidence="7 8">
    <name type="scientific">Chitinophaga defluvii</name>
    <dbReference type="NCBI Taxonomy" id="3163343"/>
    <lineage>
        <taxon>Bacteria</taxon>
        <taxon>Pseudomonadati</taxon>
        <taxon>Bacteroidota</taxon>
        <taxon>Chitinophagia</taxon>
        <taxon>Chitinophagales</taxon>
        <taxon>Chitinophagaceae</taxon>
        <taxon>Chitinophaga</taxon>
    </lineage>
</organism>
<dbReference type="InterPro" id="IPR012334">
    <property type="entry name" value="Pectin_lyas_fold"/>
</dbReference>
<dbReference type="InterPro" id="IPR052052">
    <property type="entry name" value="Polysaccharide_Lyase_9"/>
</dbReference>
<evidence type="ECO:0000256" key="3">
    <source>
        <dbReference type="ARBA" id="ARBA00022729"/>
    </source>
</evidence>
<dbReference type="EMBL" id="JBEXAC010000004">
    <property type="protein sequence ID" value="MET7001626.1"/>
    <property type="molecule type" value="Genomic_DNA"/>
</dbReference>
<evidence type="ECO:0000313" key="7">
    <source>
        <dbReference type="EMBL" id="MET7001626.1"/>
    </source>
</evidence>
<dbReference type="RefSeq" id="WP_354664201.1">
    <property type="nucleotide sequence ID" value="NZ_JBEXAC010000004.1"/>
</dbReference>
<dbReference type="PANTHER" id="PTHR40088:SF2">
    <property type="entry name" value="SECRETED SUGAR HYDROLASE"/>
    <property type="match status" value="1"/>
</dbReference>
<feature type="domain" description="DUF1565" evidence="5">
    <location>
        <begin position="59"/>
        <end position="98"/>
    </location>
</feature>
<feature type="chain" id="PRO_5047065288" evidence="4">
    <location>
        <begin position="18"/>
        <end position="531"/>
    </location>
</feature>
<gene>
    <name evidence="7" type="ORF">ABR189_29860</name>
</gene>
<dbReference type="Proteomes" id="UP001549749">
    <property type="component" value="Unassembled WGS sequence"/>
</dbReference>
<dbReference type="SMART" id="SM00710">
    <property type="entry name" value="PbH1"/>
    <property type="match status" value="6"/>
</dbReference>
<dbReference type="SUPFAM" id="SSF51126">
    <property type="entry name" value="Pectin lyase-like"/>
    <property type="match status" value="1"/>
</dbReference>
<keyword evidence="8" id="KW-1185">Reference proteome</keyword>
<dbReference type="NCBIfam" id="NF041518">
    <property type="entry name" value="choice_anch_Q"/>
    <property type="match status" value="1"/>
</dbReference>
<evidence type="ECO:0000256" key="2">
    <source>
        <dbReference type="ARBA" id="ARBA00022525"/>
    </source>
</evidence>
<dbReference type="InterPro" id="IPR059226">
    <property type="entry name" value="Choice_anch_Q_dom"/>
</dbReference>
<proteinExistence type="predicted"/>
<evidence type="ECO:0000256" key="1">
    <source>
        <dbReference type="ARBA" id="ARBA00004613"/>
    </source>
</evidence>
<dbReference type="InterPro" id="IPR011050">
    <property type="entry name" value="Pectin_lyase_fold/virulence"/>
</dbReference>
<feature type="domain" description="Right handed beta helix" evidence="6">
    <location>
        <begin position="166"/>
        <end position="361"/>
    </location>
</feature>
<evidence type="ECO:0000256" key="4">
    <source>
        <dbReference type="SAM" id="SignalP"/>
    </source>
</evidence>
<keyword evidence="3 4" id="KW-0732">Signal</keyword>
<dbReference type="InterPro" id="IPR011459">
    <property type="entry name" value="DUF1565"/>
</dbReference>
<feature type="signal peptide" evidence="4">
    <location>
        <begin position="1"/>
        <end position="17"/>
    </location>
</feature>
<evidence type="ECO:0000259" key="5">
    <source>
        <dbReference type="Pfam" id="PF07602"/>
    </source>
</evidence>
<dbReference type="InterPro" id="IPR006626">
    <property type="entry name" value="PbH1"/>
</dbReference>
<dbReference type="Gene3D" id="2.160.20.10">
    <property type="entry name" value="Single-stranded right-handed beta-helix, Pectin lyase-like"/>
    <property type="match status" value="1"/>
</dbReference>
<sequence>MKNLFLVPGSRVLGCLAAVCLHVACMKTMQPDVSPNQEKNQQKVAGLAGIPQSLYVSTTGSDSNTGTIGSPLRTINYALSLTAPGDSVIVRQGTYVEKVVFPNSGSSGAYITLKAYTGEQPIISGASLPVGGNEALVRISNIGWVVVDGFEVADLKTATSWNMPDGILVNGTSNNVIIRNNKVHNIENNNSPASGREAHGIHIIGNGTSPITDVLVHNNDIYDNNTGTSENLTINGYVSGFTITNNRIYNGENIAICAAGGYAGNPNPAFNYARNGLIAGNYIWNIDGRTGPVPTLQNHPGTIGIYVDGARNIIVERNYISESDRGIGLVSENNSFPTADCIVRNNVIRNNRAEGIYMGSYAGYTGGGTTGCLVLNNTLYHNATELGYDNEEVGEIRLNANCTYNEIHNNIIHPRPDRNTFIRKHDATGSFNGIDYNLYYTTGAATRWFWNGVQLNSFAAWKGGSGGDTNGLYANPLFVSTVPSTLNLRLQSTSPAKNAGTNVHGTAAGTTDIDLQPRYNGIIEIGAFELY</sequence>
<protein>
    <submittedName>
        <fullName evidence="7">Right-handed parallel beta-helix repeat-containing protein</fullName>
    </submittedName>
</protein>
<evidence type="ECO:0000259" key="6">
    <source>
        <dbReference type="Pfam" id="PF13229"/>
    </source>
</evidence>
<dbReference type="InterPro" id="IPR039448">
    <property type="entry name" value="Beta_helix"/>
</dbReference>
<keyword evidence="2" id="KW-0964">Secreted</keyword>
<name>A0ABV2TF09_9BACT</name>
<comment type="subcellular location">
    <subcellularLocation>
        <location evidence="1">Secreted</location>
    </subcellularLocation>
</comment>
<dbReference type="Pfam" id="PF13229">
    <property type="entry name" value="Beta_helix"/>
    <property type="match status" value="1"/>
</dbReference>
<dbReference type="PANTHER" id="PTHR40088">
    <property type="entry name" value="PECTATE LYASE (EUROFUNG)"/>
    <property type="match status" value="1"/>
</dbReference>
<reference evidence="7 8" key="1">
    <citation type="submission" date="2024-06" db="EMBL/GenBank/DDBJ databases">
        <title>Chitinophaga defluvii sp. nov., isolated from municipal sewage.</title>
        <authorList>
            <person name="Zhang L."/>
        </authorList>
    </citation>
    <scope>NUCLEOTIDE SEQUENCE [LARGE SCALE GENOMIC DNA]</scope>
    <source>
        <strain evidence="7 8">H8</strain>
    </source>
</reference>